<accession>A0A7W8EIM0</accession>
<name>A0A7W8EIM0_9ACTN</name>
<evidence type="ECO:0000313" key="2">
    <source>
        <dbReference type="Proteomes" id="UP000568380"/>
    </source>
</evidence>
<keyword evidence="2" id="KW-1185">Reference proteome</keyword>
<dbReference type="Proteomes" id="UP000568380">
    <property type="component" value="Unassembled WGS sequence"/>
</dbReference>
<gene>
    <name evidence="1" type="ORF">HNR40_005238</name>
</gene>
<dbReference type="AlphaFoldDB" id="A0A7W8EIM0"/>
<proteinExistence type="predicted"/>
<reference evidence="1 2" key="1">
    <citation type="submission" date="2020-08" db="EMBL/GenBank/DDBJ databases">
        <title>Genomic Encyclopedia of Type Strains, Phase IV (KMG-IV): sequencing the most valuable type-strain genomes for metagenomic binning, comparative biology and taxonomic classification.</title>
        <authorList>
            <person name="Goeker M."/>
        </authorList>
    </citation>
    <scope>NUCLEOTIDE SEQUENCE [LARGE SCALE GENOMIC DNA]</scope>
    <source>
        <strain evidence="1 2">DSM 45385</strain>
    </source>
</reference>
<dbReference type="EMBL" id="JACHIN010000007">
    <property type="protein sequence ID" value="MBB5079752.1"/>
    <property type="molecule type" value="Genomic_DNA"/>
</dbReference>
<organism evidence="1 2">
    <name type="scientific">Nonomuraea endophytica</name>
    <dbReference type="NCBI Taxonomy" id="714136"/>
    <lineage>
        <taxon>Bacteria</taxon>
        <taxon>Bacillati</taxon>
        <taxon>Actinomycetota</taxon>
        <taxon>Actinomycetes</taxon>
        <taxon>Streptosporangiales</taxon>
        <taxon>Streptosporangiaceae</taxon>
        <taxon>Nonomuraea</taxon>
    </lineage>
</organism>
<comment type="caution">
    <text evidence="1">The sequence shown here is derived from an EMBL/GenBank/DDBJ whole genome shotgun (WGS) entry which is preliminary data.</text>
</comment>
<protein>
    <submittedName>
        <fullName evidence="1">Uncharacterized protein</fullName>
    </submittedName>
</protein>
<sequence length="35" mass="3892">MNHRQRWPETLAITTLLVLAIVLATGWAVLPPVIP</sequence>
<evidence type="ECO:0000313" key="1">
    <source>
        <dbReference type="EMBL" id="MBB5079752.1"/>
    </source>
</evidence>